<reference evidence="2" key="1">
    <citation type="submission" date="2022-04" db="EMBL/GenBank/DDBJ databases">
        <authorList>
            <person name="Forde T."/>
        </authorList>
    </citation>
    <scope>NUCLEOTIDE SEQUENCE</scope>
    <source>
        <strain evidence="2">A18Y016a</strain>
        <strain evidence="1">A18Y020d</strain>
    </source>
</reference>
<keyword evidence="3" id="KW-1185">Reference proteome</keyword>
<evidence type="ECO:0000313" key="2">
    <source>
        <dbReference type="EMBL" id="CAH2762080.1"/>
    </source>
</evidence>
<organism evidence="2 4">
    <name type="scientific">Erysipelothrix amsterdamensis</name>
    <dbReference type="NCBI Taxonomy" id="2929157"/>
    <lineage>
        <taxon>Bacteria</taxon>
        <taxon>Bacillati</taxon>
        <taxon>Bacillota</taxon>
        <taxon>Erysipelotrichia</taxon>
        <taxon>Erysipelotrichales</taxon>
        <taxon>Erysipelotrichaceae</taxon>
        <taxon>Erysipelothrix</taxon>
    </lineage>
</organism>
<dbReference type="AlphaFoldDB" id="A0AAU9VGZ2"/>
<accession>A0AAU9VGZ2</accession>
<evidence type="ECO:0000313" key="3">
    <source>
        <dbReference type="Proteomes" id="UP001154095"/>
    </source>
</evidence>
<dbReference type="EMBL" id="OW659477">
    <property type="protein sequence ID" value="CAH2762080.1"/>
    <property type="molecule type" value="Genomic_DNA"/>
</dbReference>
<proteinExistence type="predicted"/>
<dbReference type="EMBL" id="OW659496">
    <property type="protein sequence ID" value="CAH2762062.1"/>
    <property type="molecule type" value="Genomic_DNA"/>
</dbReference>
<name>A0AAU9VGZ2_9FIRM</name>
<dbReference type="Proteomes" id="UP001154111">
    <property type="component" value="Chromosome"/>
</dbReference>
<protein>
    <submittedName>
        <fullName evidence="2">---NA</fullName>
    </submittedName>
</protein>
<dbReference type="Proteomes" id="UP001154095">
    <property type="component" value="Chromosome"/>
</dbReference>
<gene>
    <name evidence="2" type="ORF">ERYAMS2_01026</name>
    <name evidence="1" type="ORF">ERYAMS_00733</name>
</gene>
<evidence type="ECO:0000313" key="4">
    <source>
        <dbReference type="Proteomes" id="UP001154111"/>
    </source>
</evidence>
<evidence type="ECO:0000313" key="1">
    <source>
        <dbReference type="EMBL" id="CAH2762062.1"/>
    </source>
</evidence>
<sequence>MEKIKETKIRINEADLNRLKCLTGATTMNGAVDIAIKYTLDSYRKDIDFDLLNFVERVVKERMQQYTQELFTRIDAVQQEFEQLYIIEAEVTEAINDLVFAIQQKQRPQK</sequence>